<evidence type="ECO:0000256" key="5">
    <source>
        <dbReference type="ARBA" id="ARBA00023136"/>
    </source>
</evidence>
<dbReference type="RefSeq" id="WP_051584414.1">
    <property type="nucleotide sequence ID" value="NZ_CAJHAQ010000001.1"/>
</dbReference>
<proteinExistence type="predicted"/>
<dbReference type="Proteomes" id="UP000254123">
    <property type="component" value="Unassembled WGS sequence"/>
</dbReference>
<evidence type="ECO:0000256" key="1">
    <source>
        <dbReference type="ARBA" id="ARBA00004141"/>
    </source>
</evidence>
<dbReference type="Gene3D" id="1.20.1720.10">
    <property type="entry name" value="Multidrug resistance protein D"/>
    <property type="match status" value="1"/>
</dbReference>
<evidence type="ECO:0000256" key="6">
    <source>
        <dbReference type="SAM" id="Phobius"/>
    </source>
</evidence>
<dbReference type="GO" id="GO:0022857">
    <property type="term" value="F:transmembrane transporter activity"/>
    <property type="evidence" value="ECO:0007669"/>
    <property type="project" value="InterPro"/>
</dbReference>
<dbReference type="PANTHER" id="PTHR42718">
    <property type="entry name" value="MAJOR FACILITATOR SUPERFAMILY MULTIDRUG TRANSPORTER MFSC"/>
    <property type="match status" value="1"/>
</dbReference>
<keyword evidence="2" id="KW-0813">Transport</keyword>
<feature type="transmembrane region" description="Helical" evidence="6">
    <location>
        <begin position="94"/>
        <end position="113"/>
    </location>
</feature>
<feature type="domain" description="Major facilitator superfamily (MFS) profile" evidence="7">
    <location>
        <begin position="28"/>
        <end position="495"/>
    </location>
</feature>
<evidence type="ECO:0000259" key="7">
    <source>
        <dbReference type="PROSITE" id="PS50850"/>
    </source>
</evidence>
<sequence length="499" mass="54169">MTNNLQQRHAPSEGSNSGVLNPSQVRCVLWTLLLGGTVVSFSNSALNPAIPIFMSVFSVDIVMGGWVLNGYVLAMSVGLMLSGYLSKNFDFKRIYVAAIIGFMAGSLLGMLATSMASIIVARAIQGLSGGLIIPLSIGMLYQIYPSNKQGQVMALWGIVIMLSLALGPLAGAYLVAHFEWWTLFAITIPLSILVIAMTLWWVPSLPKSQIHNDLHKAAPFDMKGFLALILWLMALTLWLNTLKSHLVIGQLGYMVVFIITASIWWRYELKHTNPLLNVRLFANKTYLHSIILSITQTLGMMMGLLFLPIIIQEVMHKSAIWTGVVLMVATLITSITTHFAGNIVDKQGARNIGSAGVIICGVAMILLSVCLFDPNIWVIMLIMSIHGVGVGLAYLPTTTVGLGSLNKHLVTDGAALNNISRRILSTIFITLATLYINSGGFELLTKLLSNLDMPGLLANPLVSPLIAPMQEVFFALGIMMIVTLISARSLPSSNSSDYH</sequence>
<comment type="subcellular location">
    <subcellularLocation>
        <location evidence="1">Membrane</location>
        <topology evidence="1">Multi-pass membrane protein</topology>
    </subcellularLocation>
</comment>
<dbReference type="Gene3D" id="1.20.1250.20">
    <property type="entry name" value="MFS general substrate transporter like domains"/>
    <property type="match status" value="1"/>
</dbReference>
<feature type="transmembrane region" description="Helical" evidence="6">
    <location>
        <begin position="119"/>
        <end position="141"/>
    </location>
</feature>
<dbReference type="GO" id="GO:0016020">
    <property type="term" value="C:membrane"/>
    <property type="evidence" value="ECO:0007669"/>
    <property type="project" value="UniProtKB-SubCell"/>
</dbReference>
<accession>A0A379LM12</accession>
<keyword evidence="9" id="KW-1185">Reference proteome</keyword>
<feature type="transmembrane region" description="Helical" evidence="6">
    <location>
        <begin position="153"/>
        <end position="174"/>
    </location>
</feature>
<dbReference type="PANTHER" id="PTHR42718:SF9">
    <property type="entry name" value="MAJOR FACILITATOR SUPERFAMILY MULTIDRUG TRANSPORTER MFSC"/>
    <property type="match status" value="1"/>
</dbReference>
<feature type="transmembrane region" description="Helical" evidence="6">
    <location>
        <begin position="27"/>
        <end position="46"/>
    </location>
</feature>
<dbReference type="Pfam" id="PF07690">
    <property type="entry name" value="MFS_1"/>
    <property type="match status" value="1"/>
</dbReference>
<evidence type="ECO:0000313" key="8">
    <source>
        <dbReference type="EMBL" id="SUD90814.1"/>
    </source>
</evidence>
<feature type="transmembrane region" description="Helical" evidence="6">
    <location>
        <begin position="247"/>
        <end position="265"/>
    </location>
</feature>
<dbReference type="AlphaFoldDB" id="A0A379LM12"/>
<evidence type="ECO:0000256" key="3">
    <source>
        <dbReference type="ARBA" id="ARBA00022692"/>
    </source>
</evidence>
<keyword evidence="5 6" id="KW-0472">Membrane</keyword>
<feature type="transmembrane region" description="Helical" evidence="6">
    <location>
        <begin position="423"/>
        <end position="441"/>
    </location>
</feature>
<feature type="transmembrane region" description="Helical" evidence="6">
    <location>
        <begin position="52"/>
        <end position="82"/>
    </location>
</feature>
<organism evidence="8 9">
    <name type="scientific">Psychrobacter phenylpyruvicus</name>
    <dbReference type="NCBI Taxonomy" id="29432"/>
    <lineage>
        <taxon>Bacteria</taxon>
        <taxon>Pseudomonadati</taxon>
        <taxon>Pseudomonadota</taxon>
        <taxon>Gammaproteobacteria</taxon>
        <taxon>Moraxellales</taxon>
        <taxon>Moraxellaceae</taxon>
        <taxon>Psychrobacter</taxon>
    </lineage>
</organism>
<dbReference type="InterPro" id="IPR036259">
    <property type="entry name" value="MFS_trans_sf"/>
</dbReference>
<dbReference type="InterPro" id="IPR011701">
    <property type="entry name" value="MFS"/>
</dbReference>
<keyword evidence="3 6" id="KW-0812">Transmembrane</keyword>
<name>A0A379LM12_9GAMM</name>
<feature type="transmembrane region" description="Helical" evidence="6">
    <location>
        <begin position="319"/>
        <end position="340"/>
    </location>
</feature>
<feature type="transmembrane region" description="Helical" evidence="6">
    <location>
        <begin position="352"/>
        <end position="372"/>
    </location>
</feature>
<dbReference type="STRING" id="1123034.GCA_000685805_01268"/>
<feature type="transmembrane region" description="Helical" evidence="6">
    <location>
        <begin position="224"/>
        <end position="241"/>
    </location>
</feature>
<feature type="transmembrane region" description="Helical" evidence="6">
    <location>
        <begin position="286"/>
        <end position="307"/>
    </location>
</feature>
<dbReference type="SUPFAM" id="SSF103473">
    <property type="entry name" value="MFS general substrate transporter"/>
    <property type="match status" value="1"/>
</dbReference>
<reference evidence="8 9" key="1">
    <citation type="submission" date="2018-06" db="EMBL/GenBank/DDBJ databases">
        <authorList>
            <consortium name="Pathogen Informatics"/>
            <person name="Doyle S."/>
        </authorList>
    </citation>
    <scope>NUCLEOTIDE SEQUENCE [LARGE SCALE GENOMIC DNA]</scope>
    <source>
        <strain evidence="8 9">NCTC10526</strain>
    </source>
</reference>
<dbReference type="InterPro" id="IPR020846">
    <property type="entry name" value="MFS_dom"/>
</dbReference>
<evidence type="ECO:0000256" key="2">
    <source>
        <dbReference type="ARBA" id="ARBA00022448"/>
    </source>
</evidence>
<keyword evidence="4 6" id="KW-1133">Transmembrane helix</keyword>
<protein>
    <submittedName>
        <fullName evidence="8">Multidrug resistance protein B</fullName>
    </submittedName>
</protein>
<feature type="transmembrane region" description="Helical" evidence="6">
    <location>
        <begin position="180"/>
        <end position="203"/>
    </location>
</feature>
<feature type="transmembrane region" description="Helical" evidence="6">
    <location>
        <begin position="461"/>
        <end position="485"/>
    </location>
</feature>
<dbReference type="EMBL" id="UGVC01000001">
    <property type="protein sequence ID" value="SUD90814.1"/>
    <property type="molecule type" value="Genomic_DNA"/>
</dbReference>
<gene>
    <name evidence="8" type="primary">emrB</name>
    <name evidence="8" type="ORF">NCTC10526_01160</name>
</gene>
<dbReference type="PROSITE" id="PS50850">
    <property type="entry name" value="MFS"/>
    <property type="match status" value="1"/>
</dbReference>
<evidence type="ECO:0000256" key="4">
    <source>
        <dbReference type="ARBA" id="ARBA00022989"/>
    </source>
</evidence>
<evidence type="ECO:0000313" key="9">
    <source>
        <dbReference type="Proteomes" id="UP000254123"/>
    </source>
</evidence>
<feature type="transmembrane region" description="Helical" evidence="6">
    <location>
        <begin position="378"/>
        <end position="402"/>
    </location>
</feature>